<gene>
    <name evidence="2" type="ORF">GOP47_0011930</name>
</gene>
<feature type="transmembrane region" description="Helical" evidence="1">
    <location>
        <begin position="48"/>
        <end position="67"/>
    </location>
</feature>
<dbReference type="EMBL" id="JABFUD020000011">
    <property type="protein sequence ID" value="KAI5073917.1"/>
    <property type="molecule type" value="Genomic_DNA"/>
</dbReference>
<sequence>MIAGAEYEEEGGHVQGPLLMLGTLVCMGLVVPWYMASSEAVVVEAVQYLRTVLILLPLLLLFALRLLSAPQGLEQAEAATSGMWSVLWTAFEPSSRAQEEVAVGSPVMVAVFLAIIFFMMWYQSGFQQYWHPIVRS</sequence>
<dbReference type="AlphaFoldDB" id="A0A9D4UUX6"/>
<feature type="transmembrane region" description="Helical" evidence="1">
    <location>
        <begin position="101"/>
        <end position="122"/>
    </location>
</feature>
<name>A0A9D4UUX6_ADICA</name>
<keyword evidence="3" id="KW-1185">Reference proteome</keyword>
<dbReference type="PANTHER" id="PTHR33306:SF1">
    <property type="entry name" value="EXPRESSED PROTEIN"/>
    <property type="match status" value="1"/>
</dbReference>
<accession>A0A9D4UUX6</accession>
<comment type="caution">
    <text evidence="2">The sequence shown here is derived from an EMBL/GenBank/DDBJ whole genome shotgun (WGS) entry which is preliminary data.</text>
</comment>
<feature type="transmembrane region" description="Helical" evidence="1">
    <location>
        <begin position="18"/>
        <end position="36"/>
    </location>
</feature>
<evidence type="ECO:0000313" key="3">
    <source>
        <dbReference type="Proteomes" id="UP000886520"/>
    </source>
</evidence>
<protein>
    <submittedName>
        <fullName evidence="2">Uncharacterized protein</fullName>
    </submittedName>
</protein>
<proteinExistence type="predicted"/>
<evidence type="ECO:0000256" key="1">
    <source>
        <dbReference type="SAM" id="Phobius"/>
    </source>
</evidence>
<keyword evidence="1" id="KW-0472">Membrane</keyword>
<reference evidence="2" key="1">
    <citation type="submission" date="2021-01" db="EMBL/GenBank/DDBJ databases">
        <title>Adiantum capillus-veneris genome.</title>
        <authorList>
            <person name="Fang Y."/>
            <person name="Liao Q."/>
        </authorList>
    </citation>
    <scope>NUCLEOTIDE SEQUENCE</scope>
    <source>
        <strain evidence="2">H3</strain>
        <tissue evidence="2">Leaf</tissue>
    </source>
</reference>
<dbReference type="Proteomes" id="UP000886520">
    <property type="component" value="Chromosome 11"/>
</dbReference>
<evidence type="ECO:0000313" key="2">
    <source>
        <dbReference type="EMBL" id="KAI5073917.1"/>
    </source>
</evidence>
<keyword evidence="1" id="KW-1133">Transmembrane helix</keyword>
<organism evidence="2 3">
    <name type="scientific">Adiantum capillus-veneris</name>
    <name type="common">Maidenhair fern</name>
    <dbReference type="NCBI Taxonomy" id="13818"/>
    <lineage>
        <taxon>Eukaryota</taxon>
        <taxon>Viridiplantae</taxon>
        <taxon>Streptophyta</taxon>
        <taxon>Embryophyta</taxon>
        <taxon>Tracheophyta</taxon>
        <taxon>Polypodiopsida</taxon>
        <taxon>Polypodiidae</taxon>
        <taxon>Polypodiales</taxon>
        <taxon>Pteridineae</taxon>
        <taxon>Pteridaceae</taxon>
        <taxon>Vittarioideae</taxon>
        <taxon>Adiantum</taxon>
    </lineage>
</organism>
<keyword evidence="1" id="KW-0812">Transmembrane</keyword>
<dbReference type="PANTHER" id="PTHR33306">
    <property type="entry name" value="EXPRESSED PROTEIN-RELATED-RELATED"/>
    <property type="match status" value="1"/>
</dbReference>